<dbReference type="EMBL" id="JAIWYP010000004">
    <property type="protein sequence ID" value="KAH3836578.1"/>
    <property type="molecule type" value="Genomic_DNA"/>
</dbReference>
<name>A0A9D4QMI7_DREPO</name>
<evidence type="ECO:0000313" key="1">
    <source>
        <dbReference type="EMBL" id="KAH3836578.1"/>
    </source>
</evidence>
<dbReference type="Proteomes" id="UP000828390">
    <property type="component" value="Unassembled WGS sequence"/>
</dbReference>
<accession>A0A9D4QMI7</accession>
<gene>
    <name evidence="1" type="ORF">DPMN_109950</name>
</gene>
<keyword evidence="2" id="KW-1185">Reference proteome</keyword>
<sequence length="80" mass="9253">MSQRTYDDINLKDPSCFLEFKGAVQQIQRRIDAIRYFGKLRGLLIKLNNISSLDMSVDGRVVWAGGILLQDFRGQWFEPC</sequence>
<evidence type="ECO:0000313" key="2">
    <source>
        <dbReference type="Proteomes" id="UP000828390"/>
    </source>
</evidence>
<dbReference type="AlphaFoldDB" id="A0A9D4QMI7"/>
<reference evidence="1" key="2">
    <citation type="submission" date="2020-11" db="EMBL/GenBank/DDBJ databases">
        <authorList>
            <person name="McCartney M.A."/>
            <person name="Auch B."/>
            <person name="Kono T."/>
            <person name="Mallez S."/>
            <person name="Becker A."/>
            <person name="Gohl D.M."/>
            <person name="Silverstein K.A.T."/>
            <person name="Koren S."/>
            <person name="Bechman K.B."/>
            <person name="Herman A."/>
            <person name="Abrahante J.E."/>
            <person name="Garbe J."/>
        </authorList>
    </citation>
    <scope>NUCLEOTIDE SEQUENCE</scope>
    <source>
        <strain evidence="1">Duluth1</strain>
        <tissue evidence="1">Whole animal</tissue>
    </source>
</reference>
<protein>
    <submittedName>
        <fullName evidence="1">Uncharacterized protein</fullName>
    </submittedName>
</protein>
<proteinExistence type="predicted"/>
<comment type="caution">
    <text evidence="1">The sequence shown here is derived from an EMBL/GenBank/DDBJ whole genome shotgun (WGS) entry which is preliminary data.</text>
</comment>
<reference evidence="1" key="1">
    <citation type="journal article" date="2019" name="bioRxiv">
        <title>The Genome of the Zebra Mussel, Dreissena polymorpha: A Resource for Invasive Species Research.</title>
        <authorList>
            <person name="McCartney M.A."/>
            <person name="Auch B."/>
            <person name="Kono T."/>
            <person name="Mallez S."/>
            <person name="Zhang Y."/>
            <person name="Obille A."/>
            <person name="Becker A."/>
            <person name="Abrahante J.E."/>
            <person name="Garbe J."/>
            <person name="Badalamenti J.P."/>
            <person name="Herman A."/>
            <person name="Mangelson H."/>
            <person name="Liachko I."/>
            <person name="Sullivan S."/>
            <person name="Sone E.D."/>
            <person name="Koren S."/>
            <person name="Silverstein K.A.T."/>
            <person name="Beckman K.B."/>
            <person name="Gohl D.M."/>
        </authorList>
    </citation>
    <scope>NUCLEOTIDE SEQUENCE</scope>
    <source>
        <strain evidence="1">Duluth1</strain>
        <tissue evidence="1">Whole animal</tissue>
    </source>
</reference>
<organism evidence="1 2">
    <name type="scientific">Dreissena polymorpha</name>
    <name type="common">Zebra mussel</name>
    <name type="synonym">Mytilus polymorpha</name>
    <dbReference type="NCBI Taxonomy" id="45954"/>
    <lineage>
        <taxon>Eukaryota</taxon>
        <taxon>Metazoa</taxon>
        <taxon>Spiralia</taxon>
        <taxon>Lophotrochozoa</taxon>
        <taxon>Mollusca</taxon>
        <taxon>Bivalvia</taxon>
        <taxon>Autobranchia</taxon>
        <taxon>Heteroconchia</taxon>
        <taxon>Euheterodonta</taxon>
        <taxon>Imparidentia</taxon>
        <taxon>Neoheterodontei</taxon>
        <taxon>Myida</taxon>
        <taxon>Dreissenoidea</taxon>
        <taxon>Dreissenidae</taxon>
        <taxon>Dreissena</taxon>
    </lineage>
</organism>